<dbReference type="VEuPathDB" id="TriTrypDB:TcCL_ESM06621"/>
<gene>
    <name evidence="2" type="ORF">C4B63_10g791c</name>
</gene>
<dbReference type="OrthoDB" id="266417at2759"/>
<evidence type="ECO:0000256" key="1">
    <source>
        <dbReference type="SAM" id="Phobius"/>
    </source>
</evidence>
<keyword evidence="1" id="KW-0472">Membrane</keyword>
<evidence type="ECO:0000313" key="2">
    <source>
        <dbReference type="EMBL" id="PWU99102.1"/>
    </source>
</evidence>
<comment type="caution">
    <text evidence="2">The sequence shown here is derived from an EMBL/GenBank/DDBJ whole genome shotgun (WGS) entry which is preliminary data.</text>
</comment>
<dbReference type="VEuPathDB" id="TriTrypDB:TcCLB.507529.45"/>
<dbReference type="VEuPathDB" id="TriTrypDB:TcG_02904"/>
<keyword evidence="1" id="KW-1133">Transmembrane helix</keyword>
<dbReference type="EMBL" id="PRFA01000010">
    <property type="protein sequence ID" value="PWU99102.1"/>
    <property type="molecule type" value="Genomic_DNA"/>
</dbReference>
<dbReference type="VEuPathDB" id="TriTrypDB:TCDM_14063"/>
<sequence length="135" mass="15214">MVVRFPPSGFMGRVGIIGGTPAAALVLSCSCRSFIEHSSDPKRWWSPAKAEVKRRHPGVRLGSEFARIREQGELEQQLVDADRFTDWNMVSRFAIGAAVLLVFLNVIMEMVEPNPPPEYTPFSPFSERHKRDGEE</sequence>
<dbReference type="Proteomes" id="UP000246121">
    <property type="component" value="Unassembled WGS sequence"/>
</dbReference>
<dbReference type="PROSITE" id="PS51257">
    <property type="entry name" value="PROKAR_LIPOPROTEIN"/>
    <property type="match status" value="1"/>
</dbReference>
<protein>
    <submittedName>
        <fullName evidence="2">Uncharacterized protein</fullName>
    </submittedName>
</protein>
<reference evidence="2 3" key="1">
    <citation type="journal article" date="2018" name="Microb. Genom.">
        <title>Expanding an expanded genome: long-read sequencing of Trypanosoma cruzi.</title>
        <authorList>
            <person name="Berna L."/>
            <person name="Rodriguez M."/>
            <person name="Chiribao M.L."/>
            <person name="Parodi-Talice A."/>
            <person name="Pita S."/>
            <person name="Rijo G."/>
            <person name="Alvarez-Valin F."/>
            <person name="Robello C."/>
        </authorList>
    </citation>
    <scope>NUCLEOTIDE SEQUENCE [LARGE SCALE GENOMIC DNA]</scope>
    <source>
        <strain evidence="2 3">Dm28c</strain>
    </source>
</reference>
<dbReference type="VEuPathDB" id="TriTrypDB:C4B63_10g791c"/>
<dbReference type="VEuPathDB" id="TriTrypDB:C3747_13g1455c"/>
<feature type="transmembrane region" description="Helical" evidence="1">
    <location>
        <begin position="12"/>
        <end position="35"/>
    </location>
</feature>
<evidence type="ECO:0000313" key="3">
    <source>
        <dbReference type="Proteomes" id="UP000246121"/>
    </source>
</evidence>
<dbReference type="VEuPathDB" id="TriTrypDB:TcBrA4_0128890"/>
<dbReference type="AlphaFoldDB" id="A0A2V2VUJ6"/>
<keyword evidence="1" id="KW-0812">Transmembrane</keyword>
<dbReference type="VEuPathDB" id="TriTrypDB:TcCLB.510001.50"/>
<name>A0A2V2VUJ6_TRYCR</name>
<dbReference type="VEuPathDB" id="TriTrypDB:BCY84_15111"/>
<proteinExistence type="predicted"/>
<feature type="transmembrane region" description="Helical" evidence="1">
    <location>
        <begin position="93"/>
        <end position="111"/>
    </location>
</feature>
<accession>A0A2V2VUJ6</accession>
<organism evidence="2 3">
    <name type="scientific">Trypanosoma cruzi</name>
    <dbReference type="NCBI Taxonomy" id="5693"/>
    <lineage>
        <taxon>Eukaryota</taxon>
        <taxon>Discoba</taxon>
        <taxon>Euglenozoa</taxon>
        <taxon>Kinetoplastea</taxon>
        <taxon>Metakinetoplastina</taxon>
        <taxon>Trypanosomatida</taxon>
        <taxon>Trypanosomatidae</taxon>
        <taxon>Trypanosoma</taxon>
        <taxon>Schizotrypanum</taxon>
    </lineage>
</organism>